<evidence type="ECO:0000256" key="2">
    <source>
        <dbReference type="SAM" id="Phobius"/>
    </source>
</evidence>
<dbReference type="SUPFAM" id="SSF47565">
    <property type="entry name" value="Insect pheromone/odorant-binding proteins"/>
    <property type="match status" value="1"/>
</dbReference>
<feature type="compositionally biased region" description="Basic and acidic residues" evidence="1">
    <location>
        <begin position="135"/>
        <end position="151"/>
    </location>
</feature>
<dbReference type="Proteomes" id="UP001372834">
    <property type="component" value="Unassembled WGS sequence"/>
</dbReference>
<evidence type="ECO:0000313" key="3">
    <source>
        <dbReference type="EMBL" id="KAK6625702.1"/>
    </source>
</evidence>
<gene>
    <name evidence="3" type="ORF">RUM43_006001</name>
</gene>
<dbReference type="InterPro" id="IPR036728">
    <property type="entry name" value="PBP_GOBP_sf"/>
</dbReference>
<keyword evidence="2" id="KW-0812">Transmembrane</keyword>
<feature type="transmembrane region" description="Helical" evidence="2">
    <location>
        <begin position="44"/>
        <end position="64"/>
    </location>
</feature>
<sequence>MDVLPEVNCHHDCPLLEFRTETEDEITSVSGRGTGERDTMSFRVLLTFITIYHLALVQVAYLAVRKILTKKMNYHRVQDYSFEGELNRASGECSYIFMVNDTAGRNRTIQLIKEKALNRKVKEFYEQKENEKRKSREYYETVQKETRRRIMTENNSNRRSSSATSKGKTRDRLVRSSNQKRGSTSSFSMGTFTDHNNCSSRCIFARMEIVNSLGFPDESLIIKLIDDKITNRKKRLSKKKKVSTCFNSMKKVAYDDSCIISARLFDCLEFGESYLWSNRK</sequence>
<accession>A0AAN8NX34</accession>
<dbReference type="EMBL" id="JAWJWE010000037">
    <property type="protein sequence ID" value="KAK6625702.1"/>
    <property type="molecule type" value="Genomic_DNA"/>
</dbReference>
<dbReference type="GO" id="GO:0005549">
    <property type="term" value="F:odorant binding"/>
    <property type="evidence" value="ECO:0007669"/>
    <property type="project" value="InterPro"/>
</dbReference>
<comment type="caution">
    <text evidence="3">The sequence shown here is derived from an EMBL/GenBank/DDBJ whole genome shotgun (WGS) entry which is preliminary data.</text>
</comment>
<evidence type="ECO:0000256" key="1">
    <source>
        <dbReference type="SAM" id="MobiDB-lite"/>
    </source>
</evidence>
<keyword evidence="2" id="KW-1133">Transmembrane helix</keyword>
<dbReference type="Gene3D" id="1.10.238.20">
    <property type="entry name" value="Pheromone/general odorant binding protein domain"/>
    <property type="match status" value="1"/>
</dbReference>
<proteinExistence type="predicted"/>
<feature type="region of interest" description="Disordered" evidence="1">
    <location>
        <begin position="135"/>
        <end position="188"/>
    </location>
</feature>
<reference evidence="3 4" key="1">
    <citation type="submission" date="2023-10" db="EMBL/GenBank/DDBJ databases">
        <title>Genomes of two closely related lineages of the louse Polyplax serrata with different host specificities.</title>
        <authorList>
            <person name="Martinu J."/>
            <person name="Tarabai H."/>
            <person name="Stefka J."/>
            <person name="Hypsa V."/>
        </authorList>
    </citation>
    <scope>NUCLEOTIDE SEQUENCE [LARGE SCALE GENOMIC DNA]</scope>
    <source>
        <strain evidence="3">HR10_N</strain>
    </source>
</reference>
<dbReference type="AlphaFoldDB" id="A0AAN8NX34"/>
<organism evidence="3 4">
    <name type="scientific">Polyplax serrata</name>
    <name type="common">Common mouse louse</name>
    <dbReference type="NCBI Taxonomy" id="468196"/>
    <lineage>
        <taxon>Eukaryota</taxon>
        <taxon>Metazoa</taxon>
        <taxon>Ecdysozoa</taxon>
        <taxon>Arthropoda</taxon>
        <taxon>Hexapoda</taxon>
        <taxon>Insecta</taxon>
        <taxon>Pterygota</taxon>
        <taxon>Neoptera</taxon>
        <taxon>Paraneoptera</taxon>
        <taxon>Psocodea</taxon>
        <taxon>Troctomorpha</taxon>
        <taxon>Phthiraptera</taxon>
        <taxon>Anoplura</taxon>
        <taxon>Polyplacidae</taxon>
        <taxon>Polyplax</taxon>
    </lineage>
</organism>
<keyword evidence="2" id="KW-0472">Membrane</keyword>
<name>A0AAN8NX34_POLSC</name>
<protein>
    <submittedName>
        <fullName evidence="3">Uncharacterized protein</fullName>
    </submittedName>
</protein>
<evidence type="ECO:0000313" key="4">
    <source>
        <dbReference type="Proteomes" id="UP001372834"/>
    </source>
</evidence>